<dbReference type="RefSeq" id="XP_009065817.1">
    <property type="nucleotide sequence ID" value="XM_009067569.1"/>
</dbReference>
<evidence type="ECO:0000313" key="17">
    <source>
        <dbReference type="EMBL" id="ESO83562.1"/>
    </source>
</evidence>
<feature type="chain" id="PRO_5004717767" description="Ionotropic glutamate receptor L-glutamate and glycine-binding domain-containing protein" evidence="15">
    <location>
        <begin position="21"/>
        <end position="623"/>
    </location>
</feature>
<sequence length="623" mass="71991">MAICSNFHIVMLVGITLTEGQPFMSEVWTPTVELVTNVLNVLQWKHLTFIHSNERQCWPIVEQLQKYFDEQNISRIVYKQSDSFFQINLWTSIHSQFFPHIHLVYISCSSLQKMNDMMRIINDFDSMSNRTTDFRSKSQWLLVRPSPNQNDGLVDNYVTIPDLCHVALIQPIQNENYSCGTIKTLTKTHCGGIFTNVRKPLSKSTIYPNLRFKWNKRHLVIGTLPFILLKRRTENNQSVYYGNMMKLLTAMSTYLNFTYELVEPVGEIWGTETANNTFTGLLGMSQKHEVDIIFAEFVITNERRNIMEFILPSMFTTTLGLIYKEPEGASLQSWVAIFRPFSTNVYIFLMISFLYFLTIYIIIDVVIPWYCNCSQIDDGFGILFIVFALFGCLTQESIDIKPRTRSSHILLISWWLFSIAMAATYIANLSSLLLVPKVETFSNLEDLINANDWKFGLLGQSSSATLFETSSVPSFQAAWEKIIEFNRTDPGVLSEDVFFHVDKALTSRYVFIVVNPLAVQMISHCKLKYSKFYIALQYVTFGVPVNSPLKKDIEQFMSLVFENRIYEYSLENHTRCEKEDKTSEIQPIYLGNIIGAFLMLFVGIAFSLFVLMVEICITKYNRN</sequence>
<feature type="signal peptide" evidence="15">
    <location>
        <begin position="1"/>
        <end position="20"/>
    </location>
</feature>
<dbReference type="SUPFAM" id="SSF53850">
    <property type="entry name" value="Periplasmic binding protein-like II"/>
    <property type="match status" value="1"/>
</dbReference>
<evidence type="ECO:0000259" key="16">
    <source>
        <dbReference type="SMART" id="SM00918"/>
    </source>
</evidence>
<dbReference type="EMBL" id="KB203660">
    <property type="protein sequence ID" value="ESO83562.1"/>
    <property type="molecule type" value="Genomic_DNA"/>
</dbReference>
<feature type="transmembrane region" description="Helical" evidence="14">
    <location>
        <begin position="588"/>
        <end position="613"/>
    </location>
</feature>
<evidence type="ECO:0000256" key="12">
    <source>
        <dbReference type="PIRSR" id="PIRSR601508-1"/>
    </source>
</evidence>
<dbReference type="Pfam" id="PF10613">
    <property type="entry name" value="Lig_chan-Glu_bd"/>
    <property type="match status" value="1"/>
</dbReference>
<evidence type="ECO:0000256" key="4">
    <source>
        <dbReference type="ARBA" id="ARBA00022692"/>
    </source>
</evidence>
<keyword evidence="8" id="KW-0675">Receptor</keyword>
<dbReference type="GO" id="GO:0038023">
    <property type="term" value="F:signaling receptor activity"/>
    <property type="evidence" value="ECO:0007669"/>
    <property type="project" value="InterPro"/>
</dbReference>
<dbReference type="PANTHER" id="PTHR42643">
    <property type="entry name" value="IONOTROPIC RECEPTOR 20A-RELATED"/>
    <property type="match status" value="1"/>
</dbReference>
<evidence type="ECO:0000256" key="6">
    <source>
        <dbReference type="ARBA" id="ARBA00023065"/>
    </source>
</evidence>
<evidence type="ECO:0000256" key="8">
    <source>
        <dbReference type="ARBA" id="ARBA00023170"/>
    </source>
</evidence>
<evidence type="ECO:0000256" key="1">
    <source>
        <dbReference type="ARBA" id="ARBA00004651"/>
    </source>
</evidence>
<protein>
    <recommendedName>
        <fullName evidence="16">Ionotropic glutamate receptor L-glutamate and glycine-binding domain-containing protein</fullName>
    </recommendedName>
</protein>
<dbReference type="PANTHER" id="PTHR42643:SF24">
    <property type="entry name" value="IONOTROPIC RECEPTOR 60A"/>
    <property type="match status" value="1"/>
</dbReference>
<dbReference type="GO" id="GO:0015276">
    <property type="term" value="F:ligand-gated monoatomic ion channel activity"/>
    <property type="evidence" value="ECO:0007669"/>
    <property type="project" value="InterPro"/>
</dbReference>
<dbReference type="OMA" id="EGMNCTF"/>
<keyword evidence="2" id="KW-0813">Transport</keyword>
<evidence type="ECO:0000256" key="7">
    <source>
        <dbReference type="ARBA" id="ARBA00023136"/>
    </source>
</evidence>
<feature type="disulfide bond" evidence="13">
    <location>
        <begin position="525"/>
        <end position="576"/>
    </location>
</feature>
<evidence type="ECO:0000256" key="14">
    <source>
        <dbReference type="SAM" id="Phobius"/>
    </source>
</evidence>
<evidence type="ECO:0000256" key="11">
    <source>
        <dbReference type="ARBA" id="ARBA00023303"/>
    </source>
</evidence>
<evidence type="ECO:0000256" key="5">
    <source>
        <dbReference type="ARBA" id="ARBA00022989"/>
    </source>
</evidence>
<evidence type="ECO:0000313" key="18">
    <source>
        <dbReference type="Proteomes" id="UP000030746"/>
    </source>
</evidence>
<feature type="domain" description="Ionotropic glutamate receptor L-glutamate and glycine-binding" evidence="16">
    <location>
        <begin position="225"/>
        <end position="287"/>
    </location>
</feature>
<evidence type="ECO:0000256" key="10">
    <source>
        <dbReference type="ARBA" id="ARBA00023286"/>
    </source>
</evidence>
<feature type="binding site" evidence="12">
    <location>
        <position position="462"/>
    </location>
    <ligand>
        <name>L-glutamate</name>
        <dbReference type="ChEBI" id="CHEBI:29985"/>
    </ligand>
</feature>
<dbReference type="InterPro" id="IPR001320">
    <property type="entry name" value="Iontro_rcpt_C"/>
</dbReference>
<organism evidence="17 18">
    <name type="scientific">Lottia gigantea</name>
    <name type="common">Giant owl limpet</name>
    <dbReference type="NCBI Taxonomy" id="225164"/>
    <lineage>
        <taxon>Eukaryota</taxon>
        <taxon>Metazoa</taxon>
        <taxon>Spiralia</taxon>
        <taxon>Lophotrochozoa</taxon>
        <taxon>Mollusca</taxon>
        <taxon>Gastropoda</taxon>
        <taxon>Patellogastropoda</taxon>
        <taxon>Lottioidea</taxon>
        <taxon>Lottiidae</taxon>
        <taxon>Lottia</taxon>
    </lineage>
</organism>
<gene>
    <name evidence="17" type="ORF">LOTGIDRAFT_169256</name>
</gene>
<dbReference type="AlphaFoldDB" id="V3ZHA3"/>
<keyword evidence="4 14" id="KW-0812">Transmembrane</keyword>
<name>V3ZHA3_LOTGI</name>
<feature type="binding site" evidence="12">
    <location>
        <position position="463"/>
    </location>
    <ligand>
        <name>L-glutamate</name>
        <dbReference type="ChEBI" id="CHEBI:29985"/>
    </ligand>
</feature>
<dbReference type="OrthoDB" id="6088278at2759"/>
<keyword evidence="10" id="KW-1071">Ligand-gated ion channel</keyword>
<evidence type="ECO:0000256" key="13">
    <source>
        <dbReference type="PIRSR" id="PIRSR601508-3"/>
    </source>
</evidence>
<keyword evidence="7 14" id="KW-0472">Membrane</keyword>
<dbReference type="Pfam" id="PF00060">
    <property type="entry name" value="Lig_chan"/>
    <property type="match status" value="1"/>
</dbReference>
<dbReference type="KEGG" id="lgi:LOTGIDRAFT_169256"/>
<keyword evidence="18" id="KW-1185">Reference proteome</keyword>
<evidence type="ECO:0000256" key="3">
    <source>
        <dbReference type="ARBA" id="ARBA00022475"/>
    </source>
</evidence>
<dbReference type="Gene3D" id="3.40.190.10">
    <property type="entry name" value="Periplasmic binding protein-like II"/>
    <property type="match status" value="1"/>
</dbReference>
<dbReference type="SMART" id="SM00918">
    <property type="entry name" value="Lig_chan-Glu_bd"/>
    <property type="match status" value="1"/>
</dbReference>
<feature type="transmembrane region" description="Helical" evidence="14">
    <location>
        <begin position="379"/>
        <end position="398"/>
    </location>
</feature>
<evidence type="ECO:0000256" key="2">
    <source>
        <dbReference type="ARBA" id="ARBA00022448"/>
    </source>
</evidence>
<evidence type="ECO:0000256" key="15">
    <source>
        <dbReference type="SAM" id="SignalP"/>
    </source>
</evidence>
<dbReference type="GeneID" id="20241100"/>
<keyword evidence="9" id="KW-0325">Glycoprotein</keyword>
<accession>V3ZHA3</accession>
<keyword evidence="6" id="KW-0406">Ion transport</keyword>
<feature type="binding site" evidence="12">
    <location>
        <position position="303"/>
    </location>
    <ligand>
        <name>L-glutamate</name>
        <dbReference type="ChEBI" id="CHEBI:29985"/>
    </ligand>
</feature>
<dbReference type="InterPro" id="IPR001508">
    <property type="entry name" value="Iono_Glu_rcpt_met"/>
</dbReference>
<dbReference type="PRINTS" id="PR00177">
    <property type="entry name" value="NMDARECEPTOR"/>
</dbReference>
<keyword evidence="15" id="KW-0732">Signal</keyword>
<feature type="transmembrane region" description="Helical" evidence="14">
    <location>
        <begin position="344"/>
        <end position="367"/>
    </location>
</feature>
<feature type="transmembrane region" description="Helical" evidence="14">
    <location>
        <begin position="410"/>
        <end position="435"/>
    </location>
</feature>
<dbReference type="Proteomes" id="UP000030746">
    <property type="component" value="Unassembled WGS sequence"/>
</dbReference>
<proteinExistence type="predicted"/>
<dbReference type="InterPro" id="IPR019594">
    <property type="entry name" value="Glu/Gly-bd"/>
</dbReference>
<comment type="subcellular location">
    <subcellularLocation>
        <location evidence="1">Cell membrane</location>
        <topology evidence="1">Multi-pass membrane protein</topology>
    </subcellularLocation>
</comment>
<dbReference type="CTD" id="20241100"/>
<keyword evidence="5 14" id="KW-1133">Transmembrane helix</keyword>
<dbReference type="Gene3D" id="1.10.287.70">
    <property type="match status" value="1"/>
</dbReference>
<dbReference type="GO" id="GO:0005886">
    <property type="term" value="C:plasma membrane"/>
    <property type="evidence" value="ECO:0007669"/>
    <property type="project" value="UniProtKB-SubCell"/>
</dbReference>
<evidence type="ECO:0000256" key="9">
    <source>
        <dbReference type="ARBA" id="ARBA00023180"/>
    </source>
</evidence>
<keyword evidence="11" id="KW-0407">Ion channel</keyword>
<dbReference type="InterPro" id="IPR052192">
    <property type="entry name" value="Insect_Ionotropic_Sensory_Rcpt"/>
</dbReference>
<dbReference type="HOGENOM" id="CLU_007257_10_0_1"/>
<reference evidence="17 18" key="1">
    <citation type="journal article" date="2013" name="Nature">
        <title>Insights into bilaterian evolution from three spiralian genomes.</title>
        <authorList>
            <person name="Simakov O."/>
            <person name="Marletaz F."/>
            <person name="Cho S.J."/>
            <person name="Edsinger-Gonzales E."/>
            <person name="Havlak P."/>
            <person name="Hellsten U."/>
            <person name="Kuo D.H."/>
            <person name="Larsson T."/>
            <person name="Lv J."/>
            <person name="Arendt D."/>
            <person name="Savage R."/>
            <person name="Osoegawa K."/>
            <person name="de Jong P."/>
            <person name="Grimwood J."/>
            <person name="Chapman J.A."/>
            <person name="Shapiro H."/>
            <person name="Aerts A."/>
            <person name="Otillar R.P."/>
            <person name="Terry A.Y."/>
            <person name="Boore J.L."/>
            <person name="Grigoriev I.V."/>
            <person name="Lindberg D.R."/>
            <person name="Seaver E.C."/>
            <person name="Weisblat D.A."/>
            <person name="Putnam N.H."/>
            <person name="Rokhsar D.S."/>
        </authorList>
    </citation>
    <scope>NUCLEOTIDE SEQUENCE [LARGE SCALE GENOMIC DNA]</scope>
</reference>
<keyword evidence="3" id="KW-1003">Cell membrane</keyword>
<dbReference type="GO" id="GO:0050906">
    <property type="term" value="P:detection of stimulus involved in sensory perception"/>
    <property type="evidence" value="ECO:0007669"/>
    <property type="project" value="UniProtKB-ARBA"/>
</dbReference>
<keyword evidence="13" id="KW-1015">Disulfide bond</keyword>